<dbReference type="VEuPathDB" id="FungiDB:FUN_007689"/>
<dbReference type="VEuPathDB" id="FungiDB:RhiirA1_458339"/>
<dbReference type="AlphaFoldDB" id="A0A2N0RVZ0"/>
<protein>
    <recommendedName>
        <fullName evidence="2">DUF8211 domain-containing protein</fullName>
    </recommendedName>
</protein>
<reference evidence="3 4" key="2">
    <citation type="submission" date="2017-10" db="EMBL/GenBank/DDBJ databases">
        <title>Genome analyses suggest a sexual origin of heterokaryosis in a supposedly ancient asexual fungus.</title>
        <authorList>
            <person name="Corradi N."/>
            <person name="Sedzielewska K."/>
            <person name="Noel J."/>
            <person name="Charron P."/>
            <person name="Farinelli L."/>
            <person name="Marton T."/>
            <person name="Kruger M."/>
            <person name="Pelin A."/>
            <person name="Brachmann A."/>
            <person name="Corradi N."/>
        </authorList>
    </citation>
    <scope>NUCLEOTIDE SEQUENCE [LARGE SCALE GENOMIC DNA]</scope>
    <source>
        <strain evidence="3 4">A1</strain>
    </source>
</reference>
<name>A0A2N0RVZ0_9GLOM</name>
<evidence type="ECO:0000259" key="2">
    <source>
        <dbReference type="Pfam" id="PF26638"/>
    </source>
</evidence>
<dbReference type="EMBL" id="LLXH01000388">
    <property type="protein sequence ID" value="PKC67481.1"/>
    <property type="molecule type" value="Genomic_DNA"/>
</dbReference>
<accession>A0A2N0RVZ0</accession>
<evidence type="ECO:0000256" key="1">
    <source>
        <dbReference type="SAM" id="MobiDB-lite"/>
    </source>
</evidence>
<feature type="compositionally biased region" description="Basic and acidic residues" evidence="1">
    <location>
        <begin position="418"/>
        <end position="428"/>
    </location>
</feature>
<reference evidence="3 4" key="1">
    <citation type="submission" date="2017-10" db="EMBL/GenBank/DDBJ databases">
        <title>Extensive intraspecific genome diversity in a model arbuscular mycorrhizal fungus.</title>
        <authorList>
            <person name="Chen E.C.H."/>
            <person name="Morin E."/>
            <person name="Baudet D."/>
            <person name="Noel J."/>
            <person name="Ndikumana S."/>
            <person name="Charron P."/>
            <person name="St-Onge C."/>
            <person name="Giorgi J."/>
            <person name="Grigoriev I.V."/>
            <person name="Roux C."/>
            <person name="Martin F.M."/>
            <person name="Corradi N."/>
        </authorList>
    </citation>
    <scope>NUCLEOTIDE SEQUENCE [LARGE SCALE GENOMIC DNA]</scope>
    <source>
        <strain evidence="3 4">A1</strain>
    </source>
</reference>
<proteinExistence type="predicted"/>
<evidence type="ECO:0000313" key="3">
    <source>
        <dbReference type="EMBL" id="PKC67481.1"/>
    </source>
</evidence>
<gene>
    <name evidence="3" type="ORF">RhiirA1_458339</name>
</gene>
<organism evidence="3 4">
    <name type="scientific">Rhizophagus irregularis</name>
    <dbReference type="NCBI Taxonomy" id="588596"/>
    <lineage>
        <taxon>Eukaryota</taxon>
        <taxon>Fungi</taxon>
        <taxon>Fungi incertae sedis</taxon>
        <taxon>Mucoromycota</taxon>
        <taxon>Glomeromycotina</taxon>
        <taxon>Glomeromycetes</taxon>
        <taxon>Glomerales</taxon>
        <taxon>Glomeraceae</taxon>
        <taxon>Rhizophagus</taxon>
    </lineage>
</organism>
<dbReference type="Pfam" id="PF26638">
    <property type="entry name" value="DUF8211"/>
    <property type="match status" value="1"/>
</dbReference>
<feature type="domain" description="DUF8211" evidence="2">
    <location>
        <begin position="70"/>
        <end position="210"/>
    </location>
</feature>
<feature type="compositionally biased region" description="Polar residues" evidence="1">
    <location>
        <begin position="436"/>
        <end position="451"/>
    </location>
</feature>
<dbReference type="InterPro" id="IPR058524">
    <property type="entry name" value="DUF8211"/>
</dbReference>
<sequence>MQAGDLRQYLQDNFVEIDWYQLLEITKGLKAIHDHGYVHHLGSCNVFSDSLPYSKSFMYNTLNSPRILFHATRIHHQWNICKKKHIYSNRLGISYDVSYLANGYKFLHFLKDRRMYHKRLDNFCSHHSDSSKRSKKQKTQFQRACRSVFYNRGNNKKSQQHVNNLVDNLHRARQHRFLFLPSQQIKKPIQHLKYHKRLVLRDEKYYAFPIPPDLNRAKAAAQQQTSHTNSSTIILQPILSKDENTWHDKLGIWIHNDLFPYVTDEPVYISKRQAILKGQQHAPGSTEWLKVIRKRKNAHELAERQEKERLLREEDLSARAKLWGTSSNTKLWGTSSNSIEYREEMTKDLTNFQDHFHKKITTLTDRRTILQNRIEQGKSVYKTNKQLLQLEQELGLFKIDYFSVMDDNAYHYRYKGHTSDDTKKLELRPHKRPPSCLQTQTGMSPTSRKRD</sequence>
<feature type="region of interest" description="Disordered" evidence="1">
    <location>
        <begin position="418"/>
        <end position="451"/>
    </location>
</feature>
<evidence type="ECO:0000313" key="4">
    <source>
        <dbReference type="Proteomes" id="UP000232688"/>
    </source>
</evidence>
<comment type="caution">
    <text evidence="3">The sequence shown here is derived from an EMBL/GenBank/DDBJ whole genome shotgun (WGS) entry which is preliminary data.</text>
</comment>
<dbReference type="Proteomes" id="UP000232688">
    <property type="component" value="Unassembled WGS sequence"/>
</dbReference>
<dbReference type="VEuPathDB" id="FungiDB:RhiirFUN_012735"/>